<organism evidence="1 2">
    <name type="scientific">Lindgomyces ingoldianus</name>
    <dbReference type="NCBI Taxonomy" id="673940"/>
    <lineage>
        <taxon>Eukaryota</taxon>
        <taxon>Fungi</taxon>
        <taxon>Dikarya</taxon>
        <taxon>Ascomycota</taxon>
        <taxon>Pezizomycotina</taxon>
        <taxon>Dothideomycetes</taxon>
        <taxon>Pleosporomycetidae</taxon>
        <taxon>Pleosporales</taxon>
        <taxon>Lindgomycetaceae</taxon>
        <taxon>Lindgomyces</taxon>
    </lineage>
</organism>
<dbReference type="EMBL" id="MU003534">
    <property type="protein sequence ID" value="KAF2464786.1"/>
    <property type="molecule type" value="Genomic_DNA"/>
</dbReference>
<protein>
    <submittedName>
        <fullName evidence="1">Uncharacterized protein</fullName>
    </submittedName>
</protein>
<accession>A0ACB6QD05</accession>
<proteinExistence type="predicted"/>
<gene>
    <name evidence="1" type="ORF">BDR25DRAFT_319046</name>
</gene>
<keyword evidence="2" id="KW-1185">Reference proteome</keyword>
<reference evidence="1" key="1">
    <citation type="journal article" date="2020" name="Stud. Mycol.">
        <title>101 Dothideomycetes genomes: a test case for predicting lifestyles and emergence of pathogens.</title>
        <authorList>
            <person name="Haridas S."/>
            <person name="Albert R."/>
            <person name="Binder M."/>
            <person name="Bloem J."/>
            <person name="Labutti K."/>
            <person name="Salamov A."/>
            <person name="Andreopoulos B."/>
            <person name="Baker S."/>
            <person name="Barry K."/>
            <person name="Bills G."/>
            <person name="Bluhm B."/>
            <person name="Cannon C."/>
            <person name="Castanera R."/>
            <person name="Culley D."/>
            <person name="Daum C."/>
            <person name="Ezra D."/>
            <person name="Gonzalez J."/>
            <person name="Henrissat B."/>
            <person name="Kuo A."/>
            <person name="Liang C."/>
            <person name="Lipzen A."/>
            <person name="Lutzoni F."/>
            <person name="Magnuson J."/>
            <person name="Mondo S."/>
            <person name="Nolan M."/>
            <person name="Ohm R."/>
            <person name="Pangilinan J."/>
            <person name="Park H.-J."/>
            <person name="Ramirez L."/>
            <person name="Alfaro M."/>
            <person name="Sun H."/>
            <person name="Tritt A."/>
            <person name="Yoshinaga Y."/>
            <person name="Zwiers L.-H."/>
            <person name="Turgeon B."/>
            <person name="Goodwin S."/>
            <person name="Spatafora J."/>
            <person name="Crous P."/>
            <person name="Grigoriev I."/>
        </authorList>
    </citation>
    <scope>NUCLEOTIDE SEQUENCE</scope>
    <source>
        <strain evidence="1">ATCC 200398</strain>
    </source>
</reference>
<evidence type="ECO:0000313" key="2">
    <source>
        <dbReference type="Proteomes" id="UP000799755"/>
    </source>
</evidence>
<dbReference type="Proteomes" id="UP000799755">
    <property type="component" value="Unassembled WGS sequence"/>
</dbReference>
<sequence>MALTSCMQVPSSFFDPITIGDFGESFIDGATGANNPVYEVWNEAQDVWPSGSLEDKVKCLVSVGTGVPSLTPFNDDLFGIGESLLVIATETEKTAERFSRDKSRLDDAGGYYRFNVLKGLEDIRLEESKQKNAIIAATDRYIELQAVFKQMKKCANRISGRESDHASSLDVGSYKTAFSLQVIPVVNKFVDRTSDMEELELALLPQRQHDRRKVFVLYGLGGIGKTQLCVEFARKQRRTFSSVFWLDSRTEDSLKESIATCASRIPEGQTAESSRAYSTTNTGDVDAVVRDVMSWLSQSDNRDWLVIFDNVDRECGVDNADPDAYNITHYLPRGDHGSVLITTRLASLEQLGSSQKLGRFSEKQAEAMFQSRYGGSCDSGESKELFRLLDGLPLAIAQASAYLRQSEISVAKYIQLYNQQWKRLMESQDRTGAPLRDYPDRSVLTTWTISYNAVRAKSTAAANLLLLWACLDNKDLWYGLVARAGMNSAVAESLPRWLARVASDEVEFVAAMRLLCSYSLIEGLQDLSGYETHPVVHRWALHMQDEEQRTAFAQLAVLIIGWAVPETTEKEYSSLQRRLLRHAHACYEWVLNTGFGENSTMIDAINMLGVLFTDRGKLGEAAKMFREVLEKRKRILGDEHPDTISAMNNLASTLGDQGQLDEAAKMKREVLEKMTRIFGDEHPKTREATENLDVSLMRIKISRSRRGSVFSFYS</sequence>
<name>A0ACB6QD05_9PLEO</name>
<comment type="caution">
    <text evidence="1">The sequence shown here is derived from an EMBL/GenBank/DDBJ whole genome shotgun (WGS) entry which is preliminary data.</text>
</comment>
<evidence type="ECO:0000313" key="1">
    <source>
        <dbReference type="EMBL" id="KAF2464786.1"/>
    </source>
</evidence>